<feature type="transmembrane region" description="Helical" evidence="5">
    <location>
        <begin position="81"/>
        <end position="107"/>
    </location>
</feature>
<organism evidence="7 8">
    <name type="scientific">Calicophoron daubneyi</name>
    <name type="common">Rumen fluke</name>
    <name type="synonym">Paramphistomum daubneyi</name>
    <dbReference type="NCBI Taxonomy" id="300641"/>
    <lineage>
        <taxon>Eukaryota</taxon>
        <taxon>Metazoa</taxon>
        <taxon>Spiralia</taxon>
        <taxon>Lophotrochozoa</taxon>
        <taxon>Platyhelminthes</taxon>
        <taxon>Trematoda</taxon>
        <taxon>Digenea</taxon>
        <taxon>Plagiorchiida</taxon>
        <taxon>Pronocephalata</taxon>
        <taxon>Paramphistomoidea</taxon>
        <taxon>Paramphistomidae</taxon>
        <taxon>Calicophoron</taxon>
    </lineage>
</organism>
<reference evidence="7" key="1">
    <citation type="submission" date="2024-06" db="EMBL/GenBank/DDBJ databases">
        <authorList>
            <person name="Liu X."/>
            <person name="Lenzi L."/>
            <person name="Haldenby T S."/>
            <person name="Uol C."/>
        </authorList>
    </citation>
    <scope>NUCLEOTIDE SEQUENCE</scope>
</reference>
<keyword evidence="2 5" id="KW-0812">Transmembrane</keyword>
<evidence type="ECO:0000313" key="8">
    <source>
        <dbReference type="Proteomes" id="UP001497525"/>
    </source>
</evidence>
<accession>A0AAV2TDE4</accession>
<dbReference type="InterPro" id="IPR017452">
    <property type="entry name" value="GPCR_Rhodpsn_7TM"/>
</dbReference>
<keyword evidence="4 5" id="KW-0472">Membrane</keyword>
<feature type="transmembrane region" description="Helical" evidence="5">
    <location>
        <begin position="175"/>
        <end position="199"/>
    </location>
</feature>
<evidence type="ECO:0000256" key="1">
    <source>
        <dbReference type="ARBA" id="ARBA00004370"/>
    </source>
</evidence>
<evidence type="ECO:0000259" key="6">
    <source>
        <dbReference type="PROSITE" id="PS50262"/>
    </source>
</evidence>
<evidence type="ECO:0000256" key="2">
    <source>
        <dbReference type="ARBA" id="ARBA00022692"/>
    </source>
</evidence>
<dbReference type="EMBL" id="CAXLJL010000223">
    <property type="protein sequence ID" value="CAL5134740.1"/>
    <property type="molecule type" value="Genomic_DNA"/>
</dbReference>
<comment type="subcellular location">
    <subcellularLocation>
        <location evidence="1">Membrane</location>
    </subcellularLocation>
</comment>
<evidence type="ECO:0000256" key="3">
    <source>
        <dbReference type="ARBA" id="ARBA00022989"/>
    </source>
</evidence>
<feature type="transmembrane region" description="Helical" evidence="5">
    <location>
        <begin position="42"/>
        <end position="61"/>
    </location>
</feature>
<feature type="transmembrane region" description="Helical" evidence="5">
    <location>
        <begin position="6"/>
        <end position="30"/>
    </location>
</feature>
<dbReference type="AlphaFoldDB" id="A0AAV2TDE4"/>
<comment type="caution">
    <text evidence="7">The sequence shown here is derived from an EMBL/GenBank/DDBJ whole genome shotgun (WGS) entry which is preliminary data.</text>
</comment>
<dbReference type="Proteomes" id="UP001497525">
    <property type="component" value="Unassembled WGS sequence"/>
</dbReference>
<feature type="domain" description="G-protein coupled receptors family 1 profile" evidence="6">
    <location>
        <begin position="21"/>
        <end position="276"/>
    </location>
</feature>
<dbReference type="SUPFAM" id="SSF81321">
    <property type="entry name" value="Family A G protein-coupled receptor-like"/>
    <property type="match status" value="1"/>
</dbReference>
<gene>
    <name evidence="7" type="ORF">CDAUBV1_LOCUS8706</name>
</gene>
<dbReference type="PROSITE" id="PS50262">
    <property type="entry name" value="G_PROTEIN_RECEP_F1_2"/>
    <property type="match status" value="1"/>
</dbReference>
<evidence type="ECO:0000313" key="7">
    <source>
        <dbReference type="EMBL" id="CAL5134740.1"/>
    </source>
</evidence>
<evidence type="ECO:0000256" key="5">
    <source>
        <dbReference type="SAM" id="Phobius"/>
    </source>
</evidence>
<name>A0AAV2TDE4_CALDB</name>
<dbReference type="Gene3D" id="1.20.1070.10">
    <property type="entry name" value="Rhodopsin 7-helix transmembrane proteins"/>
    <property type="match status" value="1"/>
</dbReference>
<dbReference type="GO" id="GO:0004930">
    <property type="term" value="F:G protein-coupled receptor activity"/>
    <property type="evidence" value="ECO:0007669"/>
    <property type="project" value="InterPro"/>
</dbReference>
<protein>
    <recommendedName>
        <fullName evidence="6">G-protein coupled receptors family 1 profile domain-containing protein</fullName>
    </recommendedName>
</protein>
<feature type="transmembrane region" description="Helical" evidence="5">
    <location>
        <begin position="258"/>
        <end position="275"/>
    </location>
</feature>
<feature type="transmembrane region" description="Helical" evidence="5">
    <location>
        <begin position="119"/>
        <end position="144"/>
    </location>
</feature>
<feature type="transmembrane region" description="Helical" evidence="5">
    <location>
        <begin position="220"/>
        <end position="238"/>
    </location>
</feature>
<dbReference type="PRINTS" id="PR00237">
    <property type="entry name" value="GPCRRHODOPSN"/>
</dbReference>
<proteinExistence type="predicted"/>
<dbReference type="InterPro" id="IPR000276">
    <property type="entry name" value="GPCR_Rhodpsn"/>
</dbReference>
<sequence length="309" mass="35522">MHAGKWITLFTVILVIVGIGSNLLILVALITSKKNGKVISRIDVVFTVIDLAACVFFAVRVSPEDLNTSSDLLNRFICTVLVTRMTTWIFLSVRGMVNFLVALYHFIRLGFPFVEMQSIRWTFVTLAPTLIFGVVIMTVLATVYDSAYNKEENKCQNVIKQNFTLVKTSGLLLRFLALAYTMCAFIIPMAFSIFFYHSILKEMRKKAKLRNTVVFKDIHFRYIYDVWLYTACCGYAFFRVFMSKYLGAVSFDFSTHEYRIALFLMSAYCVIYPILSLASRSTYRTAVATLVKRCRMTEEEVDADWQIED</sequence>
<evidence type="ECO:0000256" key="4">
    <source>
        <dbReference type="ARBA" id="ARBA00023136"/>
    </source>
</evidence>
<dbReference type="GO" id="GO:0016020">
    <property type="term" value="C:membrane"/>
    <property type="evidence" value="ECO:0007669"/>
    <property type="project" value="UniProtKB-SubCell"/>
</dbReference>
<keyword evidence="3 5" id="KW-1133">Transmembrane helix</keyword>